<gene>
    <name evidence="3" type="ORF">ACFVKH_02200</name>
</gene>
<dbReference type="CDD" id="cd02192">
    <property type="entry name" value="PurM-like3"/>
    <property type="match status" value="1"/>
</dbReference>
<dbReference type="Pfam" id="PF02769">
    <property type="entry name" value="AIRS_C"/>
    <property type="match status" value="1"/>
</dbReference>
<dbReference type="InterPro" id="IPR006283">
    <property type="entry name" value="ThiL-like"/>
</dbReference>
<dbReference type="InterPro" id="IPR036676">
    <property type="entry name" value="PurM-like_C_sf"/>
</dbReference>
<proteinExistence type="predicted"/>
<dbReference type="InterPro" id="IPR036921">
    <property type="entry name" value="PurM-like_N_sf"/>
</dbReference>
<feature type="domain" description="PurM-like N-terminal" evidence="1">
    <location>
        <begin position="40"/>
        <end position="145"/>
    </location>
</feature>
<name>A0ABW6IB09_9CYAN</name>
<reference evidence="3 4" key="1">
    <citation type="submission" date="2024-10" db="EMBL/GenBank/DDBJ databases">
        <authorList>
            <person name="Ratan Roy A."/>
            <person name="Morales Sandoval P.H."/>
            <person name="De Los Santos Villalobos S."/>
            <person name="Chakraborty S."/>
            <person name="Mukherjee J."/>
        </authorList>
    </citation>
    <scope>NUCLEOTIDE SEQUENCE [LARGE SCALE GENOMIC DNA]</scope>
    <source>
        <strain evidence="3 4">S1</strain>
    </source>
</reference>
<protein>
    <submittedName>
        <fullName evidence="3">Sll0787 family AIR synthase-like protein</fullName>
    </submittedName>
</protein>
<evidence type="ECO:0000313" key="3">
    <source>
        <dbReference type="EMBL" id="MFE4105072.1"/>
    </source>
</evidence>
<dbReference type="InterPro" id="IPR016188">
    <property type="entry name" value="PurM-like_N"/>
</dbReference>
<dbReference type="Proteomes" id="UP001600165">
    <property type="component" value="Unassembled WGS sequence"/>
</dbReference>
<dbReference type="PANTHER" id="PTHR30270:SF0">
    <property type="entry name" value="THIAMINE-MONOPHOSPHATE KINASE"/>
    <property type="match status" value="1"/>
</dbReference>
<dbReference type="InterPro" id="IPR010918">
    <property type="entry name" value="PurM-like_C_dom"/>
</dbReference>
<evidence type="ECO:0000259" key="2">
    <source>
        <dbReference type="Pfam" id="PF02769"/>
    </source>
</evidence>
<organism evidence="3 4">
    <name type="scientific">Almyronema epifaneia S1</name>
    <dbReference type="NCBI Taxonomy" id="2991925"/>
    <lineage>
        <taxon>Bacteria</taxon>
        <taxon>Bacillati</taxon>
        <taxon>Cyanobacteriota</taxon>
        <taxon>Cyanophyceae</taxon>
        <taxon>Nodosilineales</taxon>
        <taxon>Nodosilineaceae</taxon>
        <taxon>Almyronema</taxon>
        <taxon>Almyronema epifaneia</taxon>
    </lineage>
</organism>
<feature type="domain" description="PurM-like C-terminal" evidence="2">
    <location>
        <begin position="176"/>
        <end position="297"/>
    </location>
</feature>
<dbReference type="Gene3D" id="3.30.1330.10">
    <property type="entry name" value="PurM-like, N-terminal domain"/>
    <property type="match status" value="1"/>
</dbReference>
<dbReference type="InterPro" id="IPR011413">
    <property type="entry name" value="UCP036540_AIR"/>
</dbReference>
<dbReference type="Gene3D" id="3.90.650.10">
    <property type="entry name" value="PurM-like C-terminal domain"/>
    <property type="match status" value="1"/>
</dbReference>
<evidence type="ECO:0000313" key="4">
    <source>
        <dbReference type="Proteomes" id="UP001600165"/>
    </source>
</evidence>
<dbReference type="PIRSF" id="PIRSF036540">
    <property type="entry name" value="UCP036540_AIR"/>
    <property type="match status" value="1"/>
</dbReference>
<keyword evidence="4" id="KW-1185">Reference proteome</keyword>
<accession>A0ABW6IB09</accession>
<dbReference type="SUPFAM" id="SSF56042">
    <property type="entry name" value="PurM C-terminal domain-like"/>
    <property type="match status" value="1"/>
</dbReference>
<dbReference type="EMBL" id="JBHZOL010000015">
    <property type="protein sequence ID" value="MFE4105072.1"/>
    <property type="molecule type" value="Genomic_DNA"/>
</dbReference>
<dbReference type="PANTHER" id="PTHR30270">
    <property type="entry name" value="THIAMINE-MONOPHOSPHATE KINASE"/>
    <property type="match status" value="1"/>
</dbReference>
<dbReference type="RefSeq" id="WP_377961027.1">
    <property type="nucleotide sequence ID" value="NZ_JBHZOL010000015.1"/>
</dbReference>
<dbReference type="SUPFAM" id="SSF55326">
    <property type="entry name" value="PurM N-terminal domain-like"/>
    <property type="match status" value="1"/>
</dbReference>
<evidence type="ECO:0000259" key="1">
    <source>
        <dbReference type="Pfam" id="PF00586"/>
    </source>
</evidence>
<comment type="caution">
    <text evidence="3">The sequence shown here is derived from an EMBL/GenBank/DDBJ whole genome shotgun (WGS) entry which is preliminary data.</text>
</comment>
<dbReference type="Pfam" id="PF00586">
    <property type="entry name" value="AIRS"/>
    <property type="match status" value="1"/>
</dbReference>
<sequence length="318" mass="33654">MLAALATELRQTLGLRQKQDIQAIAQRLPGVNADTSVLLGDDCAAIADGSGYLLLAAEGIWPTLVETDPWFAGWSSVLVNVSDIYAMGGRPLAVVDTLWSQSAAAAAPLWDGMIAAAQTFAVPIVGGHTSCRSPYNALSVAILGRAQALISSFKAQPGDTLLLVSNFRGKAHPDYPFWDAATQADPVDLRSHLNLLPQLAEAGLCDAGKDISMGGLLGTLLMLLETSGCGAILQLDQVPYPAVLSLKRWLLSFPSYGFLLSVRPHVVSQIQKIFTAQDLICAAVGTVTSDRLLTLTLKGESDCFWDLNQTALTGFGAS</sequence>
<dbReference type="NCBIfam" id="TIGR04049">
    <property type="entry name" value="AIR_rel_sll0787"/>
    <property type="match status" value="1"/>
</dbReference>
<dbReference type="InterPro" id="IPR024030">
    <property type="entry name" value="AIR_synthase-rel_sll0787"/>
</dbReference>